<dbReference type="InterPro" id="IPR024467">
    <property type="entry name" value="Xre/MbcA/ParS-like_toxin-bd"/>
</dbReference>
<dbReference type="RefSeq" id="WP_234656693.1">
    <property type="nucleotide sequence ID" value="NZ_CP094997.1"/>
</dbReference>
<protein>
    <submittedName>
        <fullName evidence="3">MbcA/ParS/Xre antitoxin family protein</fullName>
    </submittedName>
</protein>
<evidence type="ECO:0000313" key="4">
    <source>
        <dbReference type="Proteomes" id="UP001139000"/>
    </source>
</evidence>
<name>A0A9X1PMC1_9BACT</name>
<feature type="domain" description="Antitoxin Xre-like helix-turn-helix" evidence="2">
    <location>
        <begin position="16"/>
        <end position="74"/>
    </location>
</feature>
<accession>A0A9X1PMC1</accession>
<dbReference type="EMBL" id="JAJTTC010000005">
    <property type="protein sequence ID" value="MCF0063765.1"/>
    <property type="molecule type" value="Genomic_DNA"/>
</dbReference>
<organism evidence="3 4">
    <name type="scientific">Dyadobacter chenwenxiniae</name>
    <dbReference type="NCBI Taxonomy" id="2906456"/>
    <lineage>
        <taxon>Bacteria</taxon>
        <taxon>Pseudomonadati</taxon>
        <taxon>Bacteroidota</taxon>
        <taxon>Cytophagia</taxon>
        <taxon>Cytophagales</taxon>
        <taxon>Spirosomataceae</taxon>
        <taxon>Dyadobacter</taxon>
    </lineage>
</organism>
<dbReference type="AlphaFoldDB" id="A0A9X1PMC1"/>
<dbReference type="InterPro" id="IPR011979">
    <property type="entry name" value="Antitox_Xre"/>
</dbReference>
<reference evidence="3" key="1">
    <citation type="submission" date="2021-12" db="EMBL/GenBank/DDBJ databases">
        <title>Novel species in genus Dyadobacter.</title>
        <authorList>
            <person name="Ma C."/>
        </authorList>
    </citation>
    <scope>NUCLEOTIDE SEQUENCE</scope>
    <source>
        <strain evidence="3">LJ419</strain>
    </source>
</reference>
<feature type="domain" description="Antitoxin Xre/MbcA/ParS-like toxin-binding" evidence="1">
    <location>
        <begin position="83"/>
        <end position="131"/>
    </location>
</feature>
<evidence type="ECO:0000259" key="2">
    <source>
        <dbReference type="Pfam" id="PF20432"/>
    </source>
</evidence>
<dbReference type="Proteomes" id="UP001139000">
    <property type="component" value="Unassembled WGS sequence"/>
</dbReference>
<evidence type="ECO:0000313" key="3">
    <source>
        <dbReference type="EMBL" id="MCF0063765.1"/>
    </source>
</evidence>
<keyword evidence="4" id="KW-1185">Reference proteome</keyword>
<dbReference type="InterPro" id="IPR046847">
    <property type="entry name" value="Xre-like_HTH"/>
</dbReference>
<sequence length="134" mass="14966">MDLFLDTSFSCESFAVIERVRAGILRGKADEVAGKIGLTDKEMAPILNMSERTLHRLRPDALLDTNSSERLLLLEQLLAHGLDVFDGRLDVLGRWLRTPLSELHQQTPLTILDTTTGFGMVHNVLGRIEHGIYA</sequence>
<dbReference type="Pfam" id="PF09722">
    <property type="entry name" value="Xre_MbcA_ParS_C"/>
    <property type="match status" value="1"/>
</dbReference>
<dbReference type="GO" id="GO:0003677">
    <property type="term" value="F:DNA binding"/>
    <property type="evidence" value="ECO:0007669"/>
    <property type="project" value="InterPro"/>
</dbReference>
<dbReference type="NCBIfam" id="TIGR02293">
    <property type="entry name" value="TAS_TIGR02293"/>
    <property type="match status" value="1"/>
</dbReference>
<gene>
    <name evidence="3" type="ORF">LXM26_19785</name>
</gene>
<dbReference type="Pfam" id="PF20432">
    <property type="entry name" value="Xre-like-HTH"/>
    <property type="match status" value="1"/>
</dbReference>
<proteinExistence type="predicted"/>
<evidence type="ECO:0000259" key="1">
    <source>
        <dbReference type="Pfam" id="PF09722"/>
    </source>
</evidence>
<comment type="caution">
    <text evidence="3">The sequence shown here is derived from an EMBL/GenBank/DDBJ whole genome shotgun (WGS) entry which is preliminary data.</text>
</comment>